<protein>
    <submittedName>
        <fullName evidence="2">Pyridinium-3,5-bisthiocarboxylic acid mononucleotide nickel insertion protein</fullName>
    </submittedName>
</protein>
<dbReference type="PANTHER" id="PTHR36566:SF1">
    <property type="entry name" value="PYRIDINIUM-3,5-BISTHIOCARBOXYLIC ACID MONONUCLEOTIDE NICKEL INSERTION PROTEIN"/>
    <property type="match status" value="1"/>
</dbReference>
<dbReference type="Gene3D" id="3.30.70.1380">
    <property type="entry name" value="Transcriptional regulatory protein pf0864 domain like"/>
    <property type="match status" value="1"/>
</dbReference>
<sequence>MEVEKIGYGAGERDLSIPNLLRVMIGERSAQEIPPQGEARFLDTYSIQVGQALMLEANIDDMNPEFYDYLIQKCLKEGAMDVFLQPIQMKKNRPAVTLSAQIHPTQLEKFTTLILKETTTIGVRVYPVTKYMLPYQVITVNTPWGKAKVKIVQVGEEYKTISPEYEDCRRIAEAENLPLKDVYEEVKKQGLKLVNLNVN</sequence>
<evidence type="ECO:0000313" key="2">
    <source>
        <dbReference type="EMBL" id="MPN27977.1"/>
    </source>
</evidence>
<reference evidence="2" key="1">
    <citation type="submission" date="2019-08" db="EMBL/GenBank/DDBJ databases">
        <authorList>
            <person name="Kucharzyk K."/>
            <person name="Murdoch R.W."/>
            <person name="Higgins S."/>
            <person name="Loffler F."/>
        </authorList>
    </citation>
    <scope>NUCLEOTIDE SEQUENCE</scope>
</reference>
<dbReference type="EMBL" id="VSSQ01078060">
    <property type="protein sequence ID" value="MPN27977.1"/>
    <property type="molecule type" value="Genomic_DNA"/>
</dbReference>
<gene>
    <name evidence="2" type="primary">larC_19</name>
    <name evidence="2" type="ORF">SDC9_175411</name>
</gene>
<dbReference type="InterPro" id="IPR002822">
    <property type="entry name" value="Ni_insertion"/>
</dbReference>
<dbReference type="PANTHER" id="PTHR36566">
    <property type="entry name" value="NICKEL INSERTION PROTEIN-RELATED"/>
    <property type="match status" value="1"/>
</dbReference>
<accession>A0A645GM64</accession>
<organism evidence="2">
    <name type="scientific">bioreactor metagenome</name>
    <dbReference type="NCBI Taxonomy" id="1076179"/>
    <lineage>
        <taxon>unclassified sequences</taxon>
        <taxon>metagenomes</taxon>
        <taxon>ecological metagenomes</taxon>
    </lineage>
</organism>
<evidence type="ECO:0000256" key="1">
    <source>
        <dbReference type="ARBA" id="ARBA00022596"/>
    </source>
</evidence>
<keyword evidence="1" id="KW-0533">Nickel</keyword>
<comment type="caution">
    <text evidence="2">The sequence shown here is derived from an EMBL/GenBank/DDBJ whole genome shotgun (WGS) entry which is preliminary data.</text>
</comment>
<dbReference type="Pfam" id="PF01969">
    <property type="entry name" value="Ni_insertion"/>
    <property type="match status" value="1"/>
</dbReference>
<name>A0A645GM64_9ZZZZ</name>
<proteinExistence type="predicted"/>
<dbReference type="AlphaFoldDB" id="A0A645GM64"/>
<dbReference type="Gene3D" id="3.10.20.300">
    <property type="entry name" value="mk0293 like domain"/>
    <property type="match status" value="1"/>
</dbReference>